<evidence type="ECO:0000256" key="8">
    <source>
        <dbReference type="SAM" id="Phobius"/>
    </source>
</evidence>
<evidence type="ECO:0000256" key="5">
    <source>
        <dbReference type="ARBA" id="ARBA00023136"/>
    </source>
</evidence>
<evidence type="ECO:0000313" key="9">
    <source>
        <dbReference type="EMBL" id="KAF6167594.1"/>
    </source>
</evidence>
<evidence type="ECO:0000256" key="1">
    <source>
        <dbReference type="ARBA" id="ARBA00004141"/>
    </source>
</evidence>
<evidence type="ECO:0000256" key="4">
    <source>
        <dbReference type="ARBA" id="ARBA00022989"/>
    </source>
</evidence>
<proteinExistence type="inferred from homology"/>
<keyword evidence="6" id="KW-0325">Glycoprotein</keyword>
<evidence type="ECO:0008006" key="11">
    <source>
        <dbReference type="Google" id="ProtNLM"/>
    </source>
</evidence>
<feature type="transmembrane region" description="Helical" evidence="8">
    <location>
        <begin position="142"/>
        <end position="163"/>
    </location>
</feature>
<evidence type="ECO:0000256" key="6">
    <source>
        <dbReference type="ARBA" id="ARBA00023180"/>
    </source>
</evidence>
<comment type="similarity">
    <text evidence="2">Belongs to the TMEM161 family.</text>
</comment>
<comment type="caution">
    <text evidence="9">The sequence shown here is derived from an EMBL/GenBank/DDBJ whole genome shotgun (WGS) entry which is preliminary data.</text>
</comment>
<dbReference type="AlphaFoldDB" id="A0A7J7NKV5"/>
<protein>
    <recommendedName>
        <fullName evidence="11">Transmembrane protein 161B</fullName>
    </recommendedName>
</protein>
<dbReference type="Proteomes" id="UP000541444">
    <property type="component" value="Unassembled WGS sequence"/>
</dbReference>
<feature type="transmembrane region" description="Helical" evidence="8">
    <location>
        <begin position="12"/>
        <end position="31"/>
    </location>
</feature>
<keyword evidence="5 8" id="KW-0472">Membrane</keyword>
<feature type="transmembrane region" description="Helical" evidence="8">
    <location>
        <begin position="406"/>
        <end position="429"/>
    </location>
</feature>
<feature type="transmembrane region" description="Helical" evidence="8">
    <location>
        <begin position="115"/>
        <end position="136"/>
    </location>
</feature>
<feature type="region of interest" description="Disordered" evidence="7">
    <location>
        <begin position="54"/>
        <end position="83"/>
    </location>
</feature>
<keyword evidence="3 8" id="KW-0812">Transmembrane</keyword>
<evidence type="ECO:0000256" key="7">
    <source>
        <dbReference type="SAM" id="MobiDB-lite"/>
    </source>
</evidence>
<feature type="transmembrane region" description="Helical" evidence="8">
    <location>
        <begin position="184"/>
        <end position="206"/>
    </location>
</feature>
<gene>
    <name evidence="9" type="ORF">GIB67_031177</name>
</gene>
<dbReference type="InterPro" id="IPR019395">
    <property type="entry name" value="Transmembrane_161A/B"/>
</dbReference>
<feature type="transmembrane region" description="Helical" evidence="8">
    <location>
        <begin position="363"/>
        <end position="386"/>
    </location>
</feature>
<feature type="transmembrane region" description="Helical" evidence="8">
    <location>
        <begin position="261"/>
        <end position="282"/>
    </location>
</feature>
<keyword evidence="10" id="KW-1185">Reference proteome</keyword>
<dbReference type="Pfam" id="PF10268">
    <property type="entry name" value="Tmemb_161AB"/>
    <property type="match status" value="1"/>
</dbReference>
<evidence type="ECO:0000313" key="10">
    <source>
        <dbReference type="Proteomes" id="UP000541444"/>
    </source>
</evidence>
<comment type="subcellular location">
    <subcellularLocation>
        <location evidence="1">Membrane</location>
        <topology evidence="1">Multi-pass membrane protein</topology>
    </subcellularLocation>
</comment>
<dbReference type="PANTHER" id="PTHR13624:SF6">
    <property type="entry name" value="EMEI"/>
    <property type="match status" value="1"/>
</dbReference>
<reference evidence="9 10" key="1">
    <citation type="journal article" date="2020" name="IScience">
        <title>Genome Sequencing of the Endangered Kingdonia uniflora (Circaeasteraceae, Ranunculales) Reveals Potential Mechanisms of Evolutionary Specialization.</title>
        <authorList>
            <person name="Sun Y."/>
            <person name="Deng T."/>
            <person name="Zhang A."/>
            <person name="Moore M.J."/>
            <person name="Landis J.B."/>
            <person name="Lin N."/>
            <person name="Zhang H."/>
            <person name="Zhang X."/>
            <person name="Huang J."/>
            <person name="Zhang X."/>
            <person name="Sun H."/>
            <person name="Wang H."/>
        </authorList>
    </citation>
    <scope>NUCLEOTIDE SEQUENCE [LARGE SCALE GENOMIC DNA]</scope>
    <source>
        <strain evidence="9">TB1705</strain>
        <tissue evidence="9">Leaf</tissue>
    </source>
</reference>
<sequence>MLVFTFGPYKNLILQTLLSLTLTLILTFLNIPIRFLEGLHTYIHPENLSKDTTKSFRPAIRRPENNPESEQPQPKKKHRSKEKFEFDENNAQIFRLQLVDGHLRSRVYFSEYRDCFVYCFVAISSLVLHCFLPVTVSEELGVWGNGVVIPVVLGIIVVLKLVFVIGKMSFERSASKGSEKKLSVLMGFVGFIVAGFIVVVIAPLVLDFEFDSVDGFGKVLICICAGCLTGFLFMPALHNARSFWLGTDQLRWSLSIVSCGWFGRMILYVNYVVVVFTSLLWVNPVTKMFVNRSPDGDMGVSISDFKKFRVLCLLISGVLQFVALRPNLQMYLNEAVLSWYQRLHASKVPDLDFSRAKIFLHNYYVCLVVLQFFAPPALILIFLGLSRIEGNFLTTIPFLSSFLKEVALFMAWWVVFIWAMISSSSLVLYRLSILYVS</sequence>
<evidence type="ECO:0000256" key="3">
    <source>
        <dbReference type="ARBA" id="ARBA00022692"/>
    </source>
</evidence>
<organism evidence="9 10">
    <name type="scientific">Kingdonia uniflora</name>
    <dbReference type="NCBI Taxonomy" id="39325"/>
    <lineage>
        <taxon>Eukaryota</taxon>
        <taxon>Viridiplantae</taxon>
        <taxon>Streptophyta</taxon>
        <taxon>Embryophyta</taxon>
        <taxon>Tracheophyta</taxon>
        <taxon>Spermatophyta</taxon>
        <taxon>Magnoliopsida</taxon>
        <taxon>Ranunculales</taxon>
        <taxon>Circaeasteraceae</taxon>
        <taxon>Kingdonia</taxon>
    </lineage>
</organism>
<dbReference type="EMBL" id="JACGCM010000723">
    <property type="protein sequence ID" value="KAF6167594.1"/>
    <property type="molecule type" value="Genomic_DNA"/>
</dbReference>
<keyword evidence="4 8" id="KW-1133">Transmembrane helix</keyword>
<evidence type="ECO:0000256" key="2">
    <source>
        <dbReference type="ARBA" id="ARBA00009706"/>
    </source>
</evidence>
<dbReference type="GO" id="GO:0016020">
    <property type="term" value="C:membrane"/>
    <property type="evidence" value="ECO:0007669"/>
    <property type="project" value="UniProtKB-SubCell"/>
</dbReference>
<dbReference type="PANTHER" id="PTHR13624">
    <property type="entry name" value="RE42071P"/>
    <property type="match status" value="1"/>
</dbReference>
<accession>A0A7J7NKV5</accession>
<dbReference type="OrthoDB" id="784140at2759"/>
<name>A0A7J7NKV5_9MAGN</name>